<evidence type="ECO:0000313" key="3">
    <source>
        <dbReference type="EMBL" id="AHN54364.1"/>
    </source>
</evidence>
<dbReference type="KEGG" id="dme:Dmel_CG45012"/>
<reference evidence="3 5" key="5">
    <citation type="journal article" date="2002" name="Genome Biol.">
        <title>Heterochromatic sequences in a Drosophila whole-genome shotgun assembly.</title>
        <authorList>
            <person name="Hoskins R.A."/>
            <person name="Smith C.D."/>
            <person name="Carlson J.W."/>
            <person name="Carvalho A.B."/>
            <person name="Halpern A."/>
            <person name="Kaminker J.S."/>
            <person name="Kennedy C."/>
            <person name="Mungall C.J."/>
            <person name="Sullivan B.A."/>
            <person name="Sutton G.G."/>
            <person name="Yasuhara J.C."/>
            <person name="Wakimoto B.T."/>
            <person name="Myers E.W."/>
            <person name="Celniker S.E."/>
            <person name="Rubin G.M."/>
            <person name="Karpen G.H."/>
        </authorList>
    </citation>
    <scope>NUCLEOTIDE SEQUENCE [LARGE SCALE GENOMIC DNA]</scope>
    <source>
        <strain evidence="5">Berkeley</strain>
    </source>
</reference>
<feature type="chain" id="PRO_5004950809" description="Kazal-like domain-containing protein" evidence="1">
    <location>
        <begin position="21"/>
        <end position="65"/>
    </location>
</feature>
<dbReference type="Gene3D" id="3.30.60.30">
    <property type="match status" value="1"/>
</dbReference>
<reference evidence="3 5" key="8">
    <citation type="journal article" date="2007" name="Science">
        <title>Sequence finishing and mapping of Drosophila melanogaster heterochromatin.</title>
        <authorList>
            <person name="Hoskins R.A."/>
            <person name="Carlson J.W."/>
            <person name="Kennedy C."/>
            <person name="Acevedo D."/>
            <person name="Evans-Holm M."/>
            <person name="Frise E."/>
            <person name="Wan K.H."/>
            <person name="Park S."/>
            <person name="Mendez-Lago M."/>
            <person name="Rossi F."/>
            <person name="Villasante A."/>
            <person name="Dimitri P."/>
            <person name="Karpen G.H."/>
            <person name="Celniker S.E."/>
        </authorList>
    </citation>
    <scope>NUCLEOTIDE SEQUENCE [LARGE SCALE GENOMIC DNA]</scope>
    <source>
        <strain evidence="5">Berkeley</strain>
    </source>
</reference>
<evidence type="ECO:0000313" key="4">
    <source>
        <dbReference type="FlyBase" id="FBgn0266364"/>
    </source>
</evidence>
<dbReference type="GeneID" id="19834795"/>
<keyword evidence="5" id="KW-1185">Reference proteome</keyword>
<dbReference type="EMBL" id="AE014134">
    <property type="protein sequence ID" value="AHN54364.1"/>
    <property type="molecule type" value="Genomic_DNA"/>
</dbReference>
<evidence type="ECO:0000259" key="2">
    <source>
        <dbReference type="PROSITE" id="PS51465"/>
    </source>
</evidence>
<dbReference type="InParanoid" id="X2J7Z6"/>
<dbReference type="BioGRID-ORCS" id="19834795">
    <property type="hits" value="0 hits in 1 CRISPR screen"/>
</dbReference>
<feature type="signal peptide" evidence="1">
    <location>
        <begin position="1"/>
        <end position="20"/>
    </location>
</feature>
<dbReference type="FunCoup" id="X2J7Z6">
    <property type="interactions" value="2"/>
</dbReference>
<reference evidence="3 5" key="2">
    <citation type="journal article" date="2002" name="Genome Biol.">
        <title>Finishing a whole-genome shotgun: release 3 of the Drosophila melanogaster euchromatic genome sequence.</title>
        <authorList>
            <person name="Celniker S.E."/>
            <person name="Wheeler D.A."/>
            <person name="Kronmiller B."/>
            <person name="Carlson J.W."/>
            <person name="Halpern A."/>
            <person name="Patel S."/>
            <person name="Adams M."/>
            <person name="Champe M."/>
            <person name="Dugan S.P."/>
            <person name="Frise E."/>
            <person name="Hodgson A."/>
            <person name="George R.A."/>
            <person name="Hoskins R.A."/>
            <person name="Laverty T."/>
            <person name="Muzny D.M."/>
            <person name="Nelson C.R."/>
            <person name="Pacleb J.M."/>
            <person name="Park S."/>
            <person name="Pfeiffer B.D."/>
            <person name="Richards S."/>
            <person name="Sodergren E.J."/>
            <person name="Svirskas R."/>
            <person name="Tabor P.E."/>
            <person name="Wan K."/>
            <person name="Stapleton M."/>
            <person name="Sutton G.G."/>
            <person name="Venter C."/>
            <person name="Weinstock G."/>
            <person name="Scherer S.E."/>
            <person name="Myers E.W."/>
            <person name="Gibbs R.A."/>
            <person name="Rubin G.M."/>
        </authorList>
    </citation>
    <scope>NUCLEOTIDE SEQUENCE [LARGE SCALE GENOMIC DNA]</scope>
    <source>
        <strain evidence="5">Berkeley</strain>
    </source>
</reference>
<feature type="domain" description="Kazal-like" evidence="2">
    <location>
        <begin position="19"/>
        <end position="65"/>
    </location>
</feature>
<reference evidence="3 5" key="9">
    <citation type="journal article" date="2015" name="G3 (Bethesda)">
        <title>Gene Model Annotations for Drosophila melanogaster: Impact of High-Throughput Data.</title>
        <authorList>
            <consortium name="FlyBase Consortium"/>
            <person name="Matthews B.B."/>
            <person name="Dos Santos G."/>
            <person name="Crosby M.A."/>
            <person name="Emmert D.B."/>
            <person name="St Pierre S.E."/>
            <person name="Gramates L.S."/>
            <person name="Zhou P."/>
            <person name="Schroeder A.J."/>
            <person name="Falls K."/>
            <person name="Strelets V."/>
            <person name="Russo S.M."/>
            <person name="Gelbart W.M."/>
            <person name="null"/>
        </authorList>
    </citation>
    <scope>NUCLEOTIDE SEQUENCE [LARGE SCALE GENOMIC DNA]</scope>
    <source>
        <strain evidence="5">Berkeley</strain>
    </source>
</reference>
<protein>
    <recommendedName>
        <fullName evidence="2">Kazal-like domain-containing protein</fullName>
    </recommendedName>
</protein>
<reference evidence="3 5" key="7">
    <citation type="journal article" date="2007" name="Science">
        <title>The Release 5.1 annotation of Drosophila melanogaster heterochromatin.</title>
        <authorList>
            <person name="Smith C.D."/>
            <person name="Shu S."/>
            <person name="Mungall C.J."/>
            <person name="Karpen G.H."/>
        </authorList>
    </citation>
    <scope>NUCLEOTIDE SEQUENCE [LARGE SCALE GENOMIC DNA]</scope>
    <source>
        <strain evidence="5">Berkeley</strain>
    </source>
</reference>
<dbReference type="PROSITE" id="PS00282">
    <property type="entry name" value="KAZAL_1"/>
    <property type="match status" value="1"/>
</dbReference>
<gene>
    <name evidence="3" type="primary">Dmel\CG45012</name>
    <name evidence="3 4" type="ORF">CG45012</name>
    <name evidence="3" type="ORF">Dmel_CG45012</name>
</gene>
<reference evidence="3 5" key="4">
    <citation type="journal article" date="2002" name="Genome Biol.">
        <title>The transposable elements of the Drosophila melanogaster euchromatin: a genomics perspective.</title>
        <authorList>
            <person name="Kaminker J.S."/>
            <person name="Bergman C.M."/>
            <person name="Kronmiller B."/>
            <person name="Carlson J."/>
            <person name="Svirskas R."/>
            <person name="Patel S."/>
            <person name="Frise E."/>
            <person name="Wheeler D.A."/>
            <person name="Lewis S.E."/>
            <person name="Rubin G.M."/>
            <person name="Ashburner M."/>
            <person name="Celniker S.E."/>
        </authorList>
    </citation>
    <scope>NUCLEOTIDE SEQUENCE [LARGE SCALE GENOMIC DNA]</scope>
    <source>
        <strain evidence="5">Berkeley</strain>
    </source>
</reference>
<dbReference type="InterPro" id="IPR036058">
    <property type="entry name" value="Kazal_dom_sf"/>
</dbReference>
<dbReference type="InterPro" id="IPR002350">
    <property type="entry name" value="Kazal_dom"/>
</dbReference>
<name>X2J7Z6_DROME</name>
<evidence type="ECO:0000313" key="5">
    <source>
        <dbReference type="Proteomes" id="UP000000803"/>
    </source>
</evidence>
<reference evidence="3 5" key="11">
    <citation type="journal article" date="2015" name="Genome Res.">
        <title>The Release 6 reference sequence of the Drosophila melanogaster genome.</title>
        <authorList>
            <person name="Hoskins R.A."/>
            <person name="Carlson J.W."/>
            <person name="Wan K.H."/>
            <person name="Park S."/>
            <person name="Mendez I."/>
            <person name="Galle S.E."/>
            <person name="Booth B.W."/>
            <person name="Pfeiffer B.D."/>
            <person name="George R.A."/>
            <person name="Svirskas R."/>
            <person name="Krzywinski M."/>
            <person name="Schein J."/>
            <person name="Accardo M.C."/>
            <person name="Damia E."/>
            <person name="Messina G."/>
            <person name="Mendez-Lago M."/>
            <person name="de Pablos B."/>
            <person name="Demakova O.V."/>
            <person name="Andreyeva E.N."/>
            <person name="Boldyreva L.V."/>
            <person name="Marra M."/>
            <person name="Carvalho A.B."/>
            <person name="Dimitri P."/>
            <person name="Villasante A."/>
            <person name="Zhimulev I.F."/>
            <person name="Rubin G.M."/>
            <person name="Karpen G.H."/>
            <person name="Celniker S.E."/>
        </authorList>
    </citation>
    <scope>NUCLEOTIDE SEQUENCE [LARGE SCALE GENOMIC DNA]</scope>
    <source>
        <strain evidence="5">Berkeley</strain>
    </source>
</reference>
<dbReference type="SUPFAM" id="SSF100895">
    <property type="entry name" value="Kazal-type serine protease inhibitors"/>
    <property type="match status" value="1"/>
</dbReference>
<dbReference type="VEuPathDB" id="VectorBase:FBgn0266364"/>
<dbReference type="HOGENOM" id="CLU_169765_5_1_1"/>
<dbReference type="FlyBase" id="FBgn0266364">
    <property type="gene designation" value="CG45012"/>
</dbReference>
<reference evidence="3 5" key="6">
    <citation type="journal article" date="2005" name="PLoS Comput. Biol.">
        <title>Combined evidence annotation of transposable elements in genome sequences.</title>
        <authorList>
            <person name="Quesneville H."/>
            <person name="Bergman C.M."/>
            <person name="Andrieu O."/>
            <person name="Autard D."/>
            <person name="Nouaud D."/>
            <person name="Ashburner M."/>
            <person name="Anxolabehere D."/>
        </authorList>
    </citation>
    <scope>NUCLEOTIDE SEQUENCE [LARGE SCALE GENOMIC DNA]</scope>
    <source>
        <strain evidence="5">Berkeley</strain>
    </source>
</reference>
<accession>X2J7Z6</accession>
<reference evidence="3 5" key="10">
    <citation type="journal article" date="2015" name="G3 (Bethesda)">
        <title>Gene Model Annotations for Drosophila melanogaster: The Rule-Benders.</title>
        <authorList>
            <consortium name="FlyBase Consortium"/>
            <person name="Crosby M.A."/>
            <person name="Gramates L.S."/>
            <person name="Dos Santos G."/>
            <person name="Matthews B.B."/>
            <person name="St Pierre S.E."/>
            <person name="Zhou P."/>
            <person name="Schroeder A.J."/>
            <person name="Falls K."/>
            <person name="Emmert D.B."/>
            <person name="Russo S.M."/>
            <person name="Gelbart W.M."/>
            <person name="null"/>
        </authorList>
    </citation>
    <scope>NUCLEOTIDE SEQUENCE [LARGE SCALE GENOMIC DNA]</scope>
    <source>
        <strain evidence="5">Berkeley</strain>
    </source>
</reference>
<organism evidence="3 5">
    <name type="scientific">Drosophila melanogaster</name>
    <name type="common">Fruit fly</name>
    <dbReference type="NCBI Taxonomy" id="7227"/>
    <lineage>
        <taxon>Eukaryota</taxon>
        <taxon>Metazoa</taxon>
        <taxon>Ecdysozoa</taxon>
        <taxon>Arthropoda</taxon>
        <taxon>Hexapoda</taxon>
        <taxon>Insecta</taxon>
        <taxon>Pterygota</taxon>
        <taxon>Neoptera</taxon>
        <taxon>Endopterygota</taxon>
        <taxon>Diptera</taxon>
        <taxon>Brachycera</taxon>
        <taxon>Muscomorpha</taxon>
        <taxon>Ephydroidea</taxon>
        <taxon>Drosophilidae</taxon>
        <taxon>Drosophila</taxon>
        <taxon>Sophophora</taxon>
    </lineage>
</organism>
<keyword evidence="1" id="KW-0732">Signal</keyword>
<dbReference type="Bgee" id="FBgn0266364">
    <property type="expression patterns" value="Expressed in spermatid in male reproductive gland and 11 other cell types or tissues"/>
</dbReference>
<sequence>MHCKVVFAVCLLAVLVLTEAQKSRCPCPKISEPVCGSDNITYPHLCFLICKAWHENVNFVKKGRC</sequence>
<dbReference type="SMR" id="X2J7Z6"/>
<reference evidence="3 5" key="1">
    <citation type="journal article" date="2000" name="Science">
        <title>The genome sequence of Drosophila melanogaster.</title>
        <authorList>
            <person name="Adams M.D."/>
            <person name="Celniker S.E."/>
            <person name="Holt R.A."/>
            <person name="Evans C.A."/>
            <person name="Gocayne J.D."/>
            <person name="Amanatides P.G."/>
            <person name="Scherer S.E."/>
            <person name="Li P.W."/>
            <person name="Hoskins R.A."/>
            <person name="Galle R.F."/>
            <person name="George R.A."/>
            <person name="Lewis S.E."/>
            <person name="Richards S."/>
            <person name="Ashburner M."/>
            <person name="Henderson S.N."/>
            <person name="Sutton G.G."/>
            <person name="Wortman J.R."/>
            <person name="Yandell M.D."/>
            <person name="Zhang Q."/>
            <person name="Chen L.X."/>
            <person name="Brandon R.C."/>
            <person name="Rogers Y.H."/>
            <person name="Blazej R.G."/>
            <person name="Champe M."/>
            <person name="Pfeiffer B.D."/>
            <person name="Wan K.H."/>
            <person name="Doyle C."/>
            <person name="Baxter E.G."/>
            <person name="Helt G."/>
            <person name="Nelson C.R."/>
            <person name="Gabor G.L."/>
            <person name="Abril J.F."/>
            <person name="Agbayani A."/>
            <person name="An H.J."/>
            <person name="Andrews-Pfannkoch C."/>
            <person name="Baldwin D."/>
            <person name="Ballew R.M."/>
            <person name="Basu A."/>
            <person name="Baxendale J."/>
            <person name="Bayraktaroglu L."/>
            <person name="Beasley E.M."/>
            <person name="Beeson K.Y."/>
            <person name="Benos P.V."/>
            <person name="Berman B.P."/>
            <person name="Bhandari D."/>
            <person name="Bolshakov S."/>
            <person name="Borkova D."/>
            <person name="Botchan M.R."/>
            <person name="Bouck J."/>
            <person name="Brokstein P."/>
            <person name="Brottier P."/>
            <person name="Burtis K.C."/>
            <person name="Busam D.A."/>
            <person name="Butler H."/>
            <person name="Cadieu E."/>
            <person name="Center A."/>
            <person name="Chandra I."/>
            <person name="Cherry J.M."/>
            <person name="Cawley S."/>
            <person name="Dahlke C."/>
            <person name="Davenport L.B."/>
            <person name="Davies P."/>
            <person name="de Pablos B."/>
            <person name="Delcher A."/>
            <person name="Deng Z."/>
            <person name="Mays A.D."/>
            <person name="Dew I."/>
            <person name="Dietz S.M."/>
            <person name="Dodson K."/>
            <person name="Doup L.E."/>
            <person name="Downes M."/>
            <person name="Dugan-Rocha S."/>
            <person name="Dunkov B.C."/>
            <person name="Dunn P."/>
            <person name="Durbin K.J."/>
            <person name="Evangelista C.C."/>
            <person name="Ferraz C."/>
            <person name="Ferriera S."/>
            <person name="Fleischmann W."/>
            <person name="Fosler C."/>
            <person name="Gabrielian A.E."/>
            <person name="Garg N.S."/>
            <person name="Gelbart W.M."/>
            <person name="Glasser K."/>
            <person name="Glodek A."/>
            <person name="Gong F."/>
            <person name="Gorrell J.H."/>
            <person name="Gu Z."/>
            <person name="Guan P."/>
            <person name="Harris M."/>
            <person name="Harris N.L."/>
            <person name="Harvey D."/>
            <person name="Heiman T.J."/>
            <person name="Hernandez J.R."/>
            <person name="Houck J."/>
            <person name="Hostin D."/>
            <person name="Houston K.A."/>
            <person name="Howland T.J."/>
            <person name="Wei M.H."/>
            <person name="Ibegwam C."/>
            <person name="Jalali M."/>
            <person name="Kalush F."/>
            <person name="Karpen G.H."/>
            <person name="Ke Z."/>
            <person name="Kennison J.A."/>
            <person name="Ketchum K.A."/>
            <person name="Kimmel B.E."/>
            <person name="Kodira C.D."/>
            <person name="Kraft C."/>
            <person name="Kravitz S."/>
            <person name="Kulp D."/>
            <person name="Lai Z."/>
            <person name="Lasko P."/>
            <person name="Lei Y."/>
            <person name="Levitsky A.A."/>
            <person name="Li J."/>
            <person name="Li Z."/>
            <person name="Liang Y."/>
            <person name="Lin X."/>
            <person name="Liu X."/>
            <person name="Mattei B."/>
            <person name="McIntosh T.C."/>
            <person name="McLeod M.P."/>
            <person name="McPherson D."/>
            <person name="Merkulov G."/>
            <person name="Milshina N.V."/>
            <person name="Mobarry C."/>
            <person name="Morris J."/>
            <person name="Moshrefi A."/>
            <person name="Mount S.M."/>
            <person name="Moy M."/>
            <person name="Murphy B."/>
            <person name="Murphy L."/>
            <person name="Muzny D.M."/>
            <person name="Nelson D.L."/>
            <person name="Nelson D.R."/>
            <person name="Nelson K.A."/>
            <person name="Nixon K."/>
            <person name="Nusskern D.R."/>
            <person name="Pacleb J.M."/>
            <person name="Palazzolo M."/>
            <person name="Pittman G.S."/>
            <person name="Pan S."/>
            <person name="Pollard J."/>
            <person name="Puri V."/>
            <person name="Reese M.G."/>
            <person name="Reinert K."/>
            <person name="Remington K."/>
            <person name="Saunders R.D."/>
            <person name="Scheeler F."/>
            <person name="Shen H."/>
            <person name="Shue B.C."/>
            <person name="Siden-Kiamos I."/>
            <person name="Simpson M."/>
            <person name="Skupski M.P."/>
            <person name="Smith T."/>
            <person name="Spier E."/>
            <person name="Spradling A.C."/>
            <person name="Stapleton M."/>
            <person name="Strong R."/>
            <person name="Sun E."/>
            <person name="Svirskas R."/>
            <person name="Tector C."/>
            <person name="Turner R."/>
            <person name="Venter E."/>
            <person name="Wang A.H."/>
            <person name="Wang X."/>
            <person name="Wang Z.Y."/>
            <person name="Wassarman D.A."/>
            <person name="Weinstock G.M."/>
            <person name="Weissenbach J."/>
            <person name="Williams S.M."/>
            <person name="WoodageT"/>
            <person name="Worley K.C."/>
            <person name="Wu D."/>
            <person name="Yang S."/>
            <person name="Yao Q.A."/>
            <person name="Ye J."/>
            <person name="Yeh R.F."/>
            <person name="Zaveri J.S."/>
            <person name="Zhan M."/>
            <person name="Zhang G."/>
            <person name="Zhao Q."/>
            <person name="Zheng L."/>
            <person name="Zheng X.H."/>
            <person name="Zhong F.N."/>
            <person name="Zhong W."/>
            <person name="Zhou X."/>
            <person name="Zhu S."/>
            <person name="Zhu X."/>
            <person name="Smith H.O."/>
            <person name="Gibbs R.A."/>
            <person name="Myers E.W."/>
            <person name="Rubin G.M."/>
            <person name="Venter J.C."/>
        </authorList>
    </citation>
    <scope>NUCLEOTIDE SEQUENCE [LARGE SCALE GENOMIC DNA]</scope>
    <source>
        <strain evidence="5">Berkeley</strain>
    </source>
</reference>
<dbReference type="AlphaFoldDB" id="X2J7Z6"/>
<dbReference type="OrthoDB" id="328123at2759"/>
<dbReference type="Proteomes" id="UP000000803">
    <property type="component" value="Chromosome 2L"/>
</dbReference>
<dbReference type="SMART" id="SM00280">
    <property type="entry name" value="KAZAL"/>
    <property type="match status" value="1"/>
</dbReference>
<proteinExistence type="predicted"/>
<dbReference type="AGR" id="FB:FBgn0266364"/>
<reference evidence="3 5" key="3">
    <citation type="journal article" date="2002" name="Genome Biol.">
        <title>Annotation of the Drosophila melanogaster euchromatic genome: a systematic review.</title>
        <authorList>
            <person name="Misra S."/>
            <person name="Crosby M.A."/>
            <person name="Mungall C.J."/>
            <person name="Matthews B.B."/>
            <person name="Campbell K.S."/>
            <person name="Hradecky P."/>
            <person name="Huang Y."/>
            <person name="Kaminker J.S."/>
            <person name="Millburn G.H."/>
            <person name="Prochnik S.E."/>
            <person name="Smith C.D."/>
            <person name="Tupy J.L."/>
            <person name="Whitfied E.J."/>
            <person name="Bayraktaroglu L."/>
            <person name="Berman B.P."/>
            <person name="Bettencourt B.R."/>
            <person name="Celniker S.E."/>
            <person name="de Grey A.D."/>
            <person name="Drysdale R.A."/>
            <person name="Harris N.L."/>
            <person name="Richter J."/>
            <person name="Russo S."/>
            <person name="Schroeder A.J."/>
            <person name="Shu S.Q."/>
            <person name="Stapleton M."/>
            <person name="Yamada C."/>
            <person name="Ashburner M."/>
            <person name="Gelbart W.M."/>
            <person name="Rubin G.M."/>
            <person name="Lewis S.E."/>
        </authorList>
    </citation>
    <scope>GENOME REANNOTATION</scope>
    <source>
        <strain evidence="5">Berkeley</strain>
    </source>
</reference>
<dbReference type="PROSITE" id="PS51465">
    <property type="entry name" value="KAZAL_2"/>
    <property type="match status" value="1"/>
</dbReference>
<evidence type="ECO:0000256" key="1">
    <source>
        <dbReference type="SAM" id="SignalP"/>
    </source>
</evidence>
<dbReference type="Pfam" id="PF00050">
    <property type="entry name" value="Kazal_1"/>
    <property type="match status" value="1"/>
</dbReference>
<dbReference type="OMA" id="QCDLNCA"/>
<dbReference type="RefSeq" id="NP_001285850.1">
    <property type="nucleotide sequence ID" value="NM_001298921.1"/>
</dbReference>